<evidence type="ECO:0000256" key="1">
    <source>
        <dbReference type="ARBA" id="ARBA00004496"/>
    </source>
</evidence>
<dbReference type="Pfam" id="PF04358">
    <property type="entry name" value="DsrC"/>
    <property type="match status" value="1"/>
</dbReference>
<dbReference type="EMBL" id="JBHUDX010000151">
    <property type="protein sequence ID" value="MFD1663556.1"/>
    <property type="molecule type" value="Genomic_DNA"/>
</dbReference>
<dbReference type="Proteomes" id="UP001597261">
    <property type="component" value="Unassembled WGS sequence"/>
</dbReference>
<evidence type="ECO:0000313" key="6">
    <source>
        <dbReference type="Proteomes" id="UP001597261"/>
    </source>
</evidence>
<dbReference type="InterPro" id="IPR042072">
    <property type="entry name" value="DsrC-like_C"/>
</dbReference>
<dbReference type="InterPro" id="IPR007453">
    <property type="entry name" value="DsrC/TusE"/>
</dbReference>
<keyword evidence="3" id="KW-0963">Cytoplasm</keyword>
<dbReference type="NCBIfam" id="TIGR03342">
    <property type="entry name" value="dsrC_tusE_dsvC"/>
    <property type="match status" value="1"/>
</dbReference>
<organism evidence="5 6">
    <name type="scientific">Streptomyces caeni</name>
    <dbReference type="NCBI Taxonomy" id="2307231"/>
    <lineage>
        <taxon>Bacteria</taxon>
        <taxon>Bacillati</taxon>
        <taxon>Actinomycetota</taxon>
        <taxon>Actinomycetes</taxon>
        <taxon>Kitasatosporales</taxon>
        <taxon>Streptomycetaceae</taxon>
        <taxon>Streptomyces</taxon>
    </lineage>
</organism>
<dbReference type="RefSeq" id="WP_381092449.1">
    <property type="nucleotide sequence ID" value="NZ_JBHUDX010000151.1"/>
</dbReference>
<reference evidence="6" key="1">
    <citation type="journal article" date="2019" name="Int. J. Syst. Evol. Microbiol.">
        <title>The Global Catalogue of Microorganisms (GCM) 10K type strain sequencing project: providing services to taxonomists for standard genome sequencing and annotation.</title>
        <authorList>
            <consortium name="The Broad Institute Genomics Platform"/>
            <consortium name="The Broad Institute Genome Sequencing Center for Infectious Disease"/>
            <person name="Wu L."/>
            <person name="Ma J."/>
        </authorList>
    </citation>
    <scope>NUCLEOTIDE SEQUENCE [LARGE SCALE GENOMIC DNA]</scope>
    <source>
        <strain evidence="6">CGMCC 1.12470</strain>
    </source>
</reference>
<feature type="region of interest" description="Disordered" evidence="4">
    <location>
        <begin position="1"/>
        <end position="22"/>
    </location>
</feature>
<protein>
    <submittedName>
        <fullName evidence="5">TusE/DsrC/DsvC family sulfur relay protein</fullName>
    </submittedName>
</protein>
<comment type="similarity">
    <text evidence="2">Belongs to the DsrC/TusE family.</text>
</comment>
<sequence>MRSIPTLTAAHGDNAVPVDDGGFFTDPGRWTEPMAGQIAREAGVETLADRHWEVIRFMREQYAAKGPGPTVRVLGKTSGVSVKELCRPFPKGPAKTAAKIAGTPEPRNRI</sequence>
<evidence type="ECO:0000256" key="4">
    <source>
        <dbReference type="SAM" id="MobiDB-lite"/>
    </source>
</evidence>
<accession>A0ABW4J2X8</accession>
<comment type="subcellular location">
    <subcellularLocation>
        <location evidence="1">Cytoplasm</location>
    </subcellularLocation>
</comment>
<name>A0ABW4J2X8_9ACTN</name>
<evidence type="ECO:0000313" key="5">
    <source>
        <dbReference type="EMBL" id="MFD1663556.1"/>
    </source>
</evidence>
<dbReference type="InterPro" id="IPR025526">
    <property type="entry name" value="DsrC-like_dom_sf"/>
</dbReference>
<dbReference type="Gene3D" id="1.10.10.370">
    <property type="entry name" value="DsrC-like protein, C-terminal domain"/>
    <property type="match status" value="1"/>
</dbReference>
<dbReference type="PANTHER" id="PTHR37010">
    <property type="entry name" value="SULFURTRANSFERASE TUSE"/>
    <property type="match status" value="1"/>
</dbReference>
<dbReference type="SUPFAM" id="SSF69721">
    <property type="entry name" value="DsrC, the gamma subunit of dissimilatory sulfite reductase"/>
    <property type="match status" value="1"/>
</dbReference>
<dbReference type="PANTHER" id="PTHR37010:SF1">
    <property type="entry name" value="SULFURTRANSFERASE TUSE"/>
    <property type="match status" value="1"/>
</dbReference>
<comment type="caution">
    <text evidence="5">The sequence shown here is derived from an EMBL/GenBank/DDBJ whole genome shotgun (WGS) entry which is preliminary data.</text>
</comment>
<dbReference type="PIRSF" id="PIRSF006223">
    <property type="entry name" value="DsrC_TusE"/>
    <property type="match status" value="1"/>
</dbReference>
<feature type="region of interest" description="Disordered" evidence="4">
    <location>
        <begin position="91"/>
        <end position="110"/>
    </location>
</feature>
<proteinExistence type="inferred from homology"/>
<gene>
    <name evidence="5" type="ORF">ACFSL4_36720</name>
</gene>
<evidence type="ECO:0000256" key="2">
    <source>
        <dbReference type="ARBA" id="ARBA00005718"/>
    </source>
</evidence>
<evidence type="ECO:0000256" key="3">
    <source>
        <dbReference type="ARBA" id="ARBA00022490"/>
    </source>
</evidence>
<keyword evidence="6" id="KW-1185">Reference proteome</keyword>